<organism evidence="14 15">
    <name type="scientific">Neogobius melanostomus</name>
    <name type="common">round goby</name>
    <dbReference type="NCBI Taxonomy" id="47308"/>
    <lineage>
        <taxon>Eukaryota</taxon>
        <taxon>Metazoa</taxon>
        <taxon>Chordata</taxon>
        <taxon>Craniata</taxon>
        <taxon>Vertebrata</taxon>
        <taxon>Euteleostomi</taxon>
        <taxon>Actinopterygii</taxon>
        <taxon>Neopterygii</taxon>
        <taxon>Teleostei</taxon>
        <taxon>Neoteleostei</taxon>
        <taxon>Acanthomorphata</taxon>
        <taxon>Gobiaria</taxon>
        <taxon>Gobiiformes</taxon>
        <taxon>Gobioidei</taxon>
        <taxon>Gobiidae</taxon>
        <taxon>Benthophilinae</taxon>
        <taxon>Neogobiini</taxon>
        <taxon>Neogobius</taxon>
    </lineage>
</organism>
<evidence type="ECO:0000256" key="9">
    <source>
        <dbReference type="RuleBase" id="RU000630"/>
    </source>
</evidence>
<evidence type="ECO:0000313" key="15">
    <source>
        <dbReference type="Proteomes" id="UP000694523"/>
    </source>
</evidence>
<keyword evidence="3" id="KW-1003">Cell membrane</keyword>
<feature type="domain" description="Connexin N-terminal" evidence="12">
    <location>
        <begin position="42"/>
        <end position="75"/>
    </location>
</feature>
<feature type="transmembrane region" description="Helical" evidence="11">
    <location>
        <begin position="176"/>
        <end position="198"/>
    </location>
</feature>
<keyword evidence="7 11" id="KW-1133">Transmembrane helix</keyword>
<feature type="region of interest" description="Disordered" evidence="10">
    <location>
        <begin position="129"/>
        <end position="163"/>
    </location>
</feature>
<dbReference type="PROSITE" id="PS00408">
    <property type="entry name" value="CONNEXINS_2"/>
    <property type="match status" value="1"/>
</dbReference>
<evidence type="ECO:0000256" key="1">
    <source>
        <dbReference type="ARBA" id="ARBA00004610"/>
    </source>
</evidence>
<feature type="domain" description="Connexin cysteine-rich" evidence="13">
    <location>
        <begin position="187"/>
        <end position="253"/>
    </location>
</feature>
<dbReference type="SMART" id="SM01089">
    <property type="entry name" value="Connexin_CCC"/>
    <property type="match status" value="1"/>
</dbReference>
<dbReference type="InterPro" id="IPR017990">
    <property type="entry name" value="Connexin_CS"/>
</dbReference>
<evidence type="ECO:0000256" key="2">
    <source>
        <dbReference type="ARBA" id="ARBA00004651"/>
    </source>
</evidence>
<dbReference type="Pfam" id="PF00029">
    <property type="entry name" value="Connexin"/>
    <property type="match status" value="1"/>
</dbReference>
<proteinExistence type="inferred from homology"/>
<name>A0A8C6SHU8_9GOBI</name>
<dbReference type="Gene3D" id="1.20.1440.80">
    <property type="entry name" value="Gap junction channel protein cysteine-rich domain"/>
    <property type="match status" value="1"/>
</dbReference>
<keyword evidence="6" id="KW-0965">Cell junction</keyword>
<dbReference type="PROSITE" id="PS00407">
    <property type="entry name" value="CONNEXINS_1"/>
    <property type="match status" value="1"/>
</dbReference>
<evidence type="ECO:0000256" key="8">
    <source>
        <dbReference type="ARBA" id="ARBA00023136"/>
    </source>
</evidence>
<evidence type="ECO:0000256" key="11">
    <source>
        <dbReference type="SAM" id="Phobius"/>
    </source>
</evidence>
<feature type="compositionally biased region" description="Polar residues" evidence="10">
    <location>
        <begin position="349"/>
        <end position="371"/>
    </location>
</feature>
<evidence type="ECO:0000256" key="7">
    <source>
        <dbReference type="ARBA" id="ARBA00022989"/>
    </source>
</evidence>
<dbReference type="InterPro" id="IPR000500">
    <property type="entry name" value="Connexin"/>
</dbReference>
<dbReference type="InterPro" id="IPR019570">
    <property type="entry name" value="Connexin_CCC"/>
</dbReference>
<dbReference type="Ensembl" id="ENSNMLT00000006384.1">
    <property type="protein sequence ID" value="ENSNMLP00000005553.1"/>
    <property type="gene ID" value="ENSNMLG00000004084.1"/>
</dbReference>
<feature type="compositionally biased region" description="Acidic residues" evidence="10">
    <location>
        <begin position="130"/>
        <end position="147"/>
    </location>
</feature>
<dbReference type="PRINTS" id="PR00206">
    <property type="entry name" value="CONNEXIN"/>
</dbReference>
<keyword evidence="15" id="KW-1185">Reference proteome</keyword>
<feature type="compositionally biased region" description="Basic and acidic residues" evidence="10">
    <location>
        <begin position="374"/>
        <end position="387"/>
    </location>
</feature>
<dbReference type="InterPro" id="IPR038359">
    <property type="entry name" value="Connexin_N_sf"/>
</dbReference>
<keyword evidence="8 11" id="KW-0472">Membrane</keyword>
<feature type="region of interest" description="Disordered" evidence="10">
    <location>
        <begin position="338"/>
        <end position="387"/>
    </location>
</feature>
<evidence type="ECO:0000256" key="6">
    <source>
        <dbReference type="ARBA" id="ARBA00022949"/>
    </source>
</evidence>
<dbReference type="PANTHER" id="PTHR11984">
    <property type="entry name" value="CONNEXIN"/>
    <property type="match status" value="1"/>
</dbReference>
<evidence type="ECO:0000313" key="14">
    <source>
        <dbReference type="Ensembl" id="ENSNMLP00000005553.1"/>
    </source>
</evidence>
<comment type="subcellular location">
    <subcellularLocation>
        <location evidence="1">Cell junction</location>
        <location evidence="1">Gap junction</location>
    </subcellularLocation>
    <subcellularLocation>
        <location evidence="2 9">Cell membrane</location>
        <topology evidence="2 9">Multi-pass membrane protein</topology>
    </subcellularLocation>
</comment>
<dbReference type="PANTHER" id="PTHR11984:SF117">
    <property type="entry name" value="GAP JUNCTION PROTEIN"/>
    <property type="match status" value="1"/>
</dbReference>
<sequence length="387" mass="44233">MSWSFLTRLLDEISNHSTFVGKIWLTVLIVFRIVLTAVGGETIYYDEQSKFVCNTQQPGCENVCYDAFAPLSHVRFWIFQVIMITTPTIMYLGFAMHKIARMDDSEYRAVRNRKSKRMPIVSRGAVRDYEEAEDNGEEDPMIAEEIEPEKLEKPDKGAEKKHDGRRRILRDGLMKVYVCQLLWRSAFEVAFLFGQYIMYGFEVIPSYVCTRSPCPHTVDCFVSRPTEKTIFLIIMYVVSFMCLLLTFLEIIHLGIGGIRDSFRRRSALNARSGSAHPTRAEPTAPPGYHVSMKKEKLKRQLRDSPMGDSGRESFGDEGPSSTELERLRRHLKRAQQHLDLAYQIDEGSPSRSSSPEVNTAAQTAAEQNRLNFAQEKHSETSEKGIHA</sequence>
<protein>
    <recommendedName>
        <fullName evidence="9">Gap junction protein</fullName>
    </recommendedName>
</protein>
<feature type="compositionally biased region" description="Basic and acidic residues" evidence="10">
    <location>
        <begin position="148"/>
        <end position="162"/>
    </location>
</feature>
<keyword evidence="4 9" id="KW-0812">Transmembrane</keyword>
<evidence type="ECO:0000256" key="3">
    <source>
        <dbReference type="ARBA" id="ARBA00022475"/>
    </source>
</evidence>
<evidence type="ECO:0000259" key="12">
    <source>
        <dbReference type="SMART" id="SM00037"/>
    </source>
</evidence>
<comment type="subunit">
    <text evidence="9">A connexon is composed of a hexamer of connexins.</text>
</comment>
<dbReference type="Proteomes" id="UP000694523">
    <property type="component" value="Unplaced"/>
</dbReference>
<feature type="transmembrane region" description="Helical" evidence="11">
    <location>
        <begin position="76"/>
        <end position="94"/>
    </location>
</feature>
<comment type="similarity">
    <text evidence="9">Belongs to the connexin family.</text>
</comment>
<feature type="transmembrane region" description="Helical" evidence="11">
    <location>
        <begin position="230"/>
        <end position="255"/>
    </location>
</feature>
<dbReference type="GO" id="GO:0005243">
    <property type="term" value="F:gap junction channel activity"/>
    <property type="evidence" value="ECO:0007669"/>
    <property type="project" value="TreeGrafter"/>
</dbReference>
<comment type="function">
    <text evidence="9">One gap junction consists of a cluster of closely packed pairs of transmembrane channels, the connexons, through which materials of low MW diffuse from one cell to a neighboring cell.</text>
</comment>
<dbReference type="SMART" id="SM00037">
    <property type="entry name" value="CNX"/>
    <property type="match status" value="1"/>
</dbReference>
<evidence type="ECO:0000259" key="13">
    <source>
        <dbReference type="SMART" id="SM01089"/>
    </source>
</evidence>
<reference evidence="14" key="2">
    <citation type="submission" date="2025-09" db="UniProtKB">
        <authorList>
            <consortium name="Ensembl"/>
        </authorList>
    </citation>
    <scope>IDENTIFICATION</scope>
</reference>
<dbReference type="GO" id="GO:0007267">
    <property type="term" value="P:cell-cell signaling"/>
    <property type="evidence" value="ECO:0007669"/>
    <property type="project" value="TreeGrafter"/>
</dbReference>
<evidence type="ECO:0000256" key="4">
    <source>
        <dbReference type="ARBA" id="ARBA00022692"/>
    </source>
</evidence>
<evidence type="ECO:0000256" key="5">
    <source>
        <dbReference type="ARBA" id="ARBA00022868"/>
    </source>
</evidence>
<dbReference type="InterPro" id="IPR013092">
    <property type="entry name" value="Connexin_N"/>
</dbReference>
<accession>A0A8C6SHU8</accession>
<reference evidence="14" key="1">
    <citation type="submission" date="2025-08" db="UniProtKB">
        <authorList>
            <consortium name="Ensembl"/>
        </authorList>
    </citation>
    <scope>IDENTIFICATION</scope>
</reference>
<dbReference type="AlphaFoldDB" id="A0A8C6SHU8"/>
<evidence type="ECO:0000256" key="10">
    <source>
        <dbReference type="SAM" id="MobiDB-lite"/>
    </source>
</evidence>
<feature type="transmembrane region" description="Helical" evidence="11">
    <location>
        <begin position="21"/>
        <end position="40"/>
    </location>
</feature>
<feature type="compositionally biased region" description="Basic and acidic residues" evidence="10">
    <location>
        <begin position="292"/>
        <end position="302"/>
    </location>
</feature>
<dbReference type="GO" id="GO:0005922">
    <property type="term" value="C:connexin complex"/>
    <property type="evidence" value="ECO:0007669"/>
    <property type="project" value="InterPro"/>
</dbReference>
<feature type="region of interest" description="Disordered" evidence="10">
    <location>
        <begin position="269"/>
        <end position="323"/>
    </location>
</feature>
<keyword evidence="5 9" id="KW-0303">Gap junction</keyword>